<evidence type="ECO:0000256" key="1">
    <source>
        <dbReference type="SAM" id="MobiDB-lite"/>
    </source>
</evidence>
<comment type="caution">
    <text evidence="2">The sequence shown here is derived from an EMBL/GenBank/DDBJ whole genome shotgun (WGS) entry which is preliminary data.</text>
</comment>
<dbReference type="AlphaFoldDB" id="A0AAN9L8Y8"/>
<evidence type="ECO:0000313" key="2">
    <source>
        <dbReference type="EMBL" id="KAK7330941.1"/>
    </source>
</evidence>
<dbReference type="EMBL" id="JAYMYQ010000005">
    <property type="protein sequence ID" value="KAK7330941.1"/>
    <property type="molecule type" value="Genomic_DNA"/>
</dbReference>
<organism evidence="2 3">
    <name type="scientific">Canavalia gladiata</name>
    <name type="common">Sword bean</name>
    <name type="synonym">Dolichos gladiatus</name>
    <dbReference type="NCBI Taxonomy" id="3824"/>
    <lineage>
        <taxon>Eukaryota</taxon>
        <taxon>Viridiplantae</taxon>
        <taxon>Streptophyta</taxon>
        <taxon>Embryophyta</taxon>
        <taxon>Tracheophyta</taxon>
        <taxon>Spermatophyta</taxon>
        <taxon>Magnoliopsida</taxon>
        <taxon>eudicotyledons</taxon>
        <taxon>Gunneridae</taxon>
        <taxon>Pentapetalae</taxon>
        <taxon>rosids</taxon>
        <taxon>fabids</taxon>
        <taxon>Fabales</taxon>
        <taxon>Fabaceae</taxon>
        <taxon>Papilionoideae</taxon>
        <taxon>50 kb inversion clade</taxon>
        <taxon>NPAAA clade</taxon>
        <taxon>indigoferoid/millettioid clade</taxon>
        <taxon>Phaseoleae</taxon>
        <taxon>Canavalia</taxon>
    </lineage>
</organism>
<dbReference type="Proteomes" id="UP001367508">
    <property type="component" value="Unassembled WGS sequence"/>
</dbReference>
<feature type="region of interest" description="Disordered" evidence="1">
    <location>
        <begin position="1"/>
        <end position="22"/>
    </location>
</feature>
<accession>A0AAN9L8Y8</accession>
<sequence length="96" mass="10532">MTFEKHILHGSSGTGGNCLDLSPNKGRRRGSVFWAINEPDALSVFEALMRVGYAKQNPPGHRALNLPLPRLHSYYKIAKVSFANRFGGGYISACLV</sequence>
<keyword evidence="3" id="KW-1185">Reference proteome</keyword>
<protein>
    <submittedName>
        <fullName evidence="2">Uncharacterized protein</fullName>
    </submittedName>
</protein>
<name>A0AAN9L8Y8_CANGL</name>
<proteinExistence type="predicted"/>
<gene>
    <name evidence="2" type="ORF">VNO77_25147</name>
</gene>
<evidence type="ECO:0000313" key="3">
    <source>
        <dbReference type="Proteomes" id="UP001367508"/>
    </source>
</evidence>
<reference evidence="2 3" key="1">
    <citation type="submission" date="2024-01" db="EMBL/GenBank/DDBJ databases">
        <title>The genomes of 5 underutilized Papilionoideae crops provide insights into root nodulation and disease resistanc.</title>
        <authorList>
            <person name="Jiang F."/>
        </authorList>
    </citation>
    <scope>NUCLEOTIDE SEQUENCE [LARGE SCALE GENOMIC DNA]</scope>
    <source>
        <strain evidence="2">LVBAO_FW01</strain>
        <tissue evidence="2">Leaves</tissue>
    </source>
</reference>